<evidence type="ECO:0000256" key="1">
    <source>
        <dbReference type="SAM" id="MobiDB-lite"/>
    </source>
</evidence>
<feature type="transmembrane region" description="Helical" evidence="2">
    <location>
        <begin position="24"/>
        <end position="43"/>
    </location>
</feature>
<proteinExistence type="predicted"/>
<accession>A0ABX1SAH8</accession>
<dbReference type="Proteomes" id="UP000820669">
    <property type="component" value="Unassembled WGS sequence"/>
</dbReference>
<organism evidence="3 4">
    <name type="scientific">Pseudonocardia acidicola</name>
    <dbReference type="NCBI Taxonomy" id="2724939"/>
    <lineage>
        <taxon>Bacteria</taxon>
        <taxon>Bacillati</taxon>
        <taxon>Actinomycetota</taxon>
        <taxon>Actinomycetes</taxon>
        <taxon>Pseudonocardiales</taxon>
        <taxon>Pseudonocardiaceae</taxon>
        <taxon>Pseudonocardia</taxon>
    </lineage>
</organism>
<keyword evidence="2" id="KW-1133">Transmembrane helix</keyword>
<keyword evidence="4" id="KW-1185">Reference proteome</keyword>
<evidence type="ECO:0000256" key="2">
    <source>
        <dbReference type="SAM" id="Phobius"/>
    </source>
</evidence>
<feature type="compositionally biased region" description="Low complexity" evidence="1">
    <location>
        <begin position="65"/>
        <end position="80"/>
    </location>
</feature>
<evidence type="ECO:0008006" key="5">
    <source>
        <dbReference type="Google" id="ProtNLM"/>
    </source>
</evidence>
<gene>
    <name evidence="3" type="ORF">HF526_14850</name>
</gene>
<name>A0ABX1SAH8_9PSEU</name>
<protein>
    <recommendedName>
        <fullName evidence="5">Secreted protein</fullName>
    </recommendedName>
</protein>
<feature type="region of interest" description="Disordered" evidence="1">
    <location>
        <begin position="1"/>
        <end position="22"/>
    </location>
</feature>
<keyword evidence="2" id="KW-0472">Membrane</keyword>
<reference evidence="3 4" key="1">
    <citation type="submission" date="2020-04" db="EMBL/GenBank/DDBJ databases">
        <authorList>
            <person name="Klaysubun C."/>
            <person name="Duangmal K."/>
            <person name="Lipun K."/>
        </authorList>
    </citation>
    <scope>NUCLEOTIDE SEQUENCE [LARGE SCALE GENOMIC DNA]</scope>
    <source>
        <strain evidence="3 4">K10HN5</strain>
    </source>
</reference>
<dbReference type="EMBL" id="JAAXLA010000024">
    <property type="protein sequence ID" value="NMH98575.1"/>
    <property type="molecule type" value="Genomic_DNA"/>
</dbReference>
<evidence type="ECO:0000313" key="4">
    <source>
        <dbReference type="Proteomes" id="UP000820669"/>
    </source>
</evidence>
<comment type="caution">
    <text evidence="3">The sequence shown here is derived from an EMBL/GenBank/DDBJ whole genome shotgun (WGS) entry which is preliminary data.</text>
</comment>
<feature type="region of interest" description="Disordered" evidence="1">
    <location>
        <begin position="54"/>
        <end position="88"/>
    </location>
</feature>
<sequence length="88" mass="8762">MAAVAVPAQSPAPPPGKGEEFGESSPIALVVIVLLGLATVLLIRSMTKHLRKVPTSFDQQGDAAEPGAPTEPGTDTDPGTGNAGSSKG</sequence>
<keyword evidence="2" id="KW-0812">Transmembrane</keyword>
<evidence type="ECO:0000313" key="3">
    <source>
        <dbReference type="EMBL" id="NMH98575.1"/>
    </source>
</evidence>